<evidence type="ECO:0000313" key="1">
    <source>
        <dbReference type="EMBL" id="NYE19187.1"/>
    </source>
</evidence>
<evidence type="ECO:0000313" key="2">
    <source>
        <dbReference type="Proteomes" id="UP000576969"/>
    </source>
</evidence>
<dbReference type="AlphaFoldDB" id="A0A7Y9GMF3"/>
<gene>
    <name evidence="1" type="ORF">BJ991_001215</name>
</gene>
<accession>A0A7Y9GMF3</accession>
<proteinExistence type="predicted"/>
<comment type="caution">
    <text evidence="1">The sequence shown here is derived from an EMBL/GenBank/DDBJ whole genome shotgun (WGS) entry which is preliminary data.</text>
</comment>
<dbReference type="EMBL" id="JACCBV010000001">
    <property type="protein sequence ID" value="NYE19187.1"/>
    <property type="molecule type" value="Genomic_DNA"/>
</dbReference>
<dbReference type="RefSeq" id="WP_179488345.1">
    <property type="nucleotide sequence ID" value="NZ_JACCBV010000001.1"/>
</dbReference>
<sequence>MTQLLNSPLEIGIRVVALLTALYPGRADLARVILLDHVVLHSGDFAGASSLHPEIPGRAGELGVKRELIREGITLMGARGLIVRDLTTEGIYFSAGEDARPFLDSMDAVYLTRLRARCEWAASTFGALDDDDIRARLGAVFGSWAEEFEKLNGQDPDG</sequence>
<evidence type="ECO:0008006" key="3">
    <source>
        <dbReference type="Google" id="ProtNLM"/>
    </source>
</evidence>
<keyword evidence="2" id="KW-1185">Reference proteome</keyword>
<dbReference type="Pfam" id="PF20288">
    <property type="entry name" value="MC2"/>
    <property type="match status" value="1"/>
</dbReference>
<dbReference type="Proteomes" id="UP000576969">
    <property type="component" value="Unassembled WGS sequence"/>
</dbReference>
<name>A0A7Y9GMF3_9MICO</name>
<reference evidence="1 2" key="1">
    <citation type="submission" date="2020-07" db="EMBL/GenBank/DDBJ databases">
        <title>Sequencing the genomes of 1000 actinobacteria strains.</title>
        <authorList>
            <person name="Klenk H.-P."/>
        </authorList>
    </citation>
    <scope>NUCLEOTIDE SEQUENCE [LARGE SCALE GENOMIC DNA]</scope>
    <source>
        <strain evidence="1 2">DSM 24662</strain>
    </source>
</reference>
<dbReference type="InterPro" id="IPR046904">
    <property type="entry name" value="ABC-3C_MC2"/>
</dbReference>
<organism evidence="1 2">
    <name type="scientific">Microbacterium immunditiarum</name>
    <dbReference type="NCBI Taxonomy" id="337480"/>
    <lineage>
        <taxon>Bacteria</taxon>
        <taxon>Bacillati</taxon>
        <taxon>Actinomycetota</taxon>
        <taxon>Actinomycetes</taxon>
        <taxon>Micrococcales</taxon>
        <taxon>Microbacteriaceae</taxon>
        <taxon>Microbacterium</taxon>
    </lineage>
</organism>
<protein>
    <recommendedName>
        <fullName evidence="3">Threonine transporter</fullName>
    </recommendedName>
</protein>